<evidence type="ECO:0000313" key="3">
    <source>
        <dbReference type="Proteomes" id="UP001396898"/>
    </source>
</evidence>
<organism evidence="2 3">
    <name type="scientific">Apiospora marii</name>
    <dbReference type="NCBI Taxonomy" id="335849"/>
    <lineage>
        <taxon>Eukaryota</taxon>
        <taxon>Fungi</taxon>
        <taxon>Dikarya</taxon>
        <taxon>Ascomycota</taxon>
        <taxon>Pezizomycotina</taxon>
        <taxon>Sordariomycetes</taxon>
        <taxon>Xylariomycetidae</taxon>
        <taxon>Amphisphaeriales</taxon>
        <taxon>Apiosporaceae</taxon>
        <taxon>Apiospora</taxon>
    </lineage>
</organism>
<name>A0ABR1RWI6_9PEZI</name>
<gene>
    <name evidence="2" type="ORF">PG991_008064</name>
</gene>
<reference evidence="2 3" key="1">
    <citation type="submission" date="2023-01" db="EMBL/GenBank/DDBJ databases">
        <title>Analysis of 21 Apiospora genomes using comparative genomics revels a genus with tremendous synthesis potential of carbohydrate active enzymes and secondary metabolites.</title>
        <authorList>
            <person name="Sorensen T."/>
        </authorList>
    </citation>
    <scope>NUCLEOTIDE SEQUENCE [LARGE SCALE GENOMIC DNA]</scope>
    <source>
        <strain evidence="2 3">CBS 20057</strain>
    </source>
</reference>
<keyword evidence="1" id="KW-0732">Signal</keyword>
<keyword evidence="3" id="KW-1185">Reference proteome</keyword>
<feature type="signal peptide" evidence="1">
    <location>
        <begin position="1"/>
        <end position="25"/>
    </location>
</feature>
<proteinExistence type="predicted"/>
<evidence type="ECO:0000256" key="1">
    <source>
        <dbReference type="SAM" id="SignalP"/>
    </source>
</evidence>
<accession>A0ABR1RWI6</accession>
<comment type="caution">
    <text evidence="2">The sequence shown here is derived from an EMBL/GenBank/DDBJ whole genome shotgun (WGS) entry which is preliminary data.</text>
</comment>
<sequence length="187" mass="19899">MALNVDLRYSVFAFTMLSLLPGAQQLVPLRVEDAVDGRRPPVRLAPRHVERLRQRDEVADLAGHGQGLLAGEDLGLELLTRQLLLARVGGFGREDGLLDDALLGLFGFLFVRGLALLARRGGGGGGGSTAARGLDAIFCMAREAWLSSQLHGPVAVVGPEAWMDAWVRAIGILDRISGVAEMALPLG</sequence>
<protein>
    <submittedName>
        <fullName evidence="2">Uncharacterized protein</fullName>
    </submittedName>
</protein>
<dbReference type="Proteomes" id="UP001396898">
    <property type="component" value="Unassembled WGS sequence"/>
</dbReference>
<evidence type="ECO:0000313" key="2">
    <source>
        <dbReference type="EMBL" id="KAK8018874.1"/>
    </source>
</evidence>
<feature type="chain" id="PRO_5046111262" evidence="1">
    <location>
        <begin position="26"/>
        <end position="187"/>
    </location>
</feature>
<dbReference type="EMBL" id="JAQQWI010000010">
    <property type="protein sequence ID" value="KAK8018874.1"/>
    <property type="molecule type" value="Genomic_DNA"/>
</dbReference>